<evidence type="ECO:0000313" key="8">
    <source>
        <dbReference type="Proteomes" id="UP000094112"/>
    </source>
</evidence>
<evidence type="ECO:0000256" key="4">
    <source>
        <dbReference type="ARBA" id="ARBA00023136"/>
    </source>
</evidence>
<evidence type="ECO:0000259" key="6">
    <source>
        <dbReference type="PROSITE" id="PS50801"/>
    </source>
</evidence>
<keyword evidence="2 5" id="KW-0812">Transmembrane</keyword>
<evidence type="ECO:0000313" key="7">
    <source>
        <dbReference type="EMBL" id="ODQ57010.1"/>
    </source>
</evidence>
<evidence type="ECO:0000256" key="3">
    <source>
        <dbReference type="ARBA" id="ARBA00022989"/>
    </source>
</evidence>
<dbReference type="EMBL" id="KV454214">
    <property type="protein sequence ID" value="ODQ57010.1"/>
    <property type="molecule type" value="Genomic_DNA"/>
</dbReference>
<dbReference type="InterPro" id="IPR001902">
    <property type="entry name" value="SLC26A/SulP_fam"/>
</dbReference>
<feature type="transmembrane region" description="Helical" evidence="5">
    <location>
        <begin position="146"/>
        <end position="167"/>
    </location>
</feature>
<keyword evidence="8" id="KW-1185">Reference proteome</keyword>
<dbReference type="PANTHER" id="PTHR11814">
    <property type="entry name" value="SULFATE TRANSPORTER"/>
    <property type="match status" value="1"/>
</dbReference>
<dbReference type="GO" id="GO:0016020">
    <property type="term" value="C:membrane"/>
    <property type="evidence" value="ECO:0007669"/>
    <property type="project" value="UniProtKB-SubCell"/>
</dbReference>
<feature type="transmembrane region" description="Helical" evidence="5">
    <location>
        <begin position="173"/>
        <end position="198"/>
    </location>
</feature>
<dbReference type="OrthoDB" id="288203at2759"/>
<accession>A0A1E3NVF3</accession>
<dbReference type="InterPro" id="IPR011547">
    <property type="entry name" value="SLC26A/SulP_dom"/>
</dbReference>
<evidence type="ECO:0000256" key="2">
    <source>
        <dbReference type="ARBA" id="ARBA00022692"/>
    </source>
</evidence>
<proteinExistence type="predicted"/>
<sequence>MAPGHLHQYQNYDSIPLLEYTEDQVSIKDWCKQYFHSPGEKAVHYARSLFPIHRWILHYNPSWLYADVVAGVTVGVVMVPQSMSYAQIAGLEPQYGLYSAFVGVFIYCFFATSKDVSIGPVAVMSLEVSKVITRVQERDPSLPGPVIATVLSLICGCIAIGLGLLRLGFILEFISMPAVLGFMTGSAFNIIAGQVPALMGYNKKVNTRASTYKVIINTLKHLPDTKLDAAFGLIPLFLLYLWKYICNVGPKRYPKARLWFFYTQALRNGVIIVIFTLISWGIIRHDKKSKKISVLGTVPSGLRDVGLMEFPDGIMSSLAPELPAATIVLLLEHISISKSFGRINDYKIVPDQELVAIGATNLIGTFFNAYPATGSFSRSALKAKCNVKTPLAGIYTGACVLLALYCLTDAFYYIPKATLSAVIIHAVSDLIANYKTTLNFWRIAPIDAGIFLIAVIITVFSSIETGIYFAICASVAVLLFNVAFPNGEFLGRVKVAQVINPDLKSVDDFSNDSNLEIDEYANLDSKNKLDFIKSKTRSTSNNNNNNNNLNFITKWVPLNKKNLNKDIDVLPPPKGIIVFRPSESWTYLNCSYQFDKILEEVKSKTRKGKINTSMKNIDKPWNDPGPLRFFWSKKPIVSSHEDDNRPILQILVFDFSSVNQIDATGVQALVDLRKAINKYADREVEFHFAGILSPWIKKALISAQFGIERNDAKVNNNFVDIVQDEEAVYGYNAAVTTDTPYFHLDLPSFDNYED</sequence>
<evidence type="ECO:0000256" key="1">
    <source>
        <dbReference type="ARBA" id="ARBA00004141"/>
    </source>
</evidence>
<dbReference type="Gene3D" id="3.30.750.24">
    <property type="entry name" value="STAS domain"/>
    <property type="match status" value="1"/>
</dbReference>
<name>A0A1E3NVF3_WICAA</name>
<keyword evidence="3 5" id="KW-1133">Transmembrane helix</keyword>
<dbReference type="Pfam" id="PF00916">
    <property type="entry name" value="Sulfate_transp"/>
    <property type="match status" value="1"/>
</dbReference>
<feature type="transmembrane region" description="Helical" evidence="5">
    <location>
        <begin position="265"/>
        <end position="283"/>
    </location>
</feature>
<feature type="transmembrane region" description="Helical" evidence="5">
    <location>
        <begin position="385"/>
        <end position="404"/>
    </location>
</feature>
<comment type="subcellular location">
    <subcellularLocation>
        <location evidence="1">Membrane</location>
        <topology evidence="1">Multi-pass membrane protein</topology>
    </subcellularLocation>
</comment>
<feature type="domain" description="STAS" evidence="6">
    <location>
        <begin position="575"/>
        <end position="700"/>
    </location>
</feature>
<dbReference type="GO" id="GO:0008271">
    <property type="term" value="F:secondary active sulfate transmembrane transporter activity"/>
    <property type="evidence" value="ECO:0007669"/>
    <property type="project" value="InterPro"/>
</dbReference>
<feature type="transmembrane region" description="Helical" evidence="5">
    <location>
        <begin position="466"/>
        <end position="484"/>
    </location>
</feature>
<dbReference type="RefSeq" id="XP_019036217.1">
    <property type="nucleotide sequence ID" value="XM_019185976.1"/>
</dbReference>
<dbReference type="Pfam" id="PF01740">
    <property type="entry name" value="STAS"/>
    <property type="match status" value="1"/>
</dbReference>
<dbReference type="InterPro" id="IPR002645">
    <property type="entry name" value="STAS_dom"/>
</dbReference>
<gene>
    <name evidence="7" type="ORF">WICANDRAFT_85966</name>
</gene>
<feature type="transmembrane region" description="Helical" evidence="5">
    <location>
        <begin position="227"/>
        <end position="245"/>
    </location>
</feature>
<dbReference type="InterPro" id="IPR018045">
    <property type="entry name" value="S04_transporter_CS"/>
</dbReference>
<reference evidence="7 8" key="1">
    <citation type="journal article" date="2016" name="Proc. Natl. Acad. Sci. U.S.A.">
        <title>Comparative genomics of biotechnologically important yeasts.</title>
        <authorList>
            <person name="Riley R."/>
            <person name="Haridas S."/>
            <person name="Wolfe K.H."/>
            <person name="Lopes M.R."/>
            <person name="Hittinger C.T."/>
            <person name="Goeker M."/>
            <person name="Salamov A.A."/>
            <person name="Wisecaver J.H."/>
            <person name="Long T.M."/>
            <person name="Calvey C.H."/>
            <person name="Aerts A.L."/>
            <person name="Barry K.W."/>
            <person name="Choi C."/>
            <person name="Clum A."/>
            <person name="Coughlan A.Y."/>
            <person name="Deshpande S."/>
            <person name="Douglass A.P."/>
            <person name="Hanson S.J."/>
            <person name="Klenk H.-P."/>
            <person name="LaButti K.M."/>
            <person name="Lapidus A."/>
            <person name="Lindquist E.A."/>
            <person name="Lipzen A.M."/>
            <person name="Meier-Kolthoff J.P."/>
            <person name="Ohm R.A."/>
            <person name="Otillar R.P."/>
            <person name="Pangilinan J.L."/>
            <person name="Peng Y."/>
            <person name="Rokas A."/>
            <person name="Rosa C.A."/>
            <person name="Scheuner C."/>
            <person name="Sibirny A.A."/>
            <person name="Slot J.C."/>
            <person name="Stielow J.B."/>
            <person name="Sun H."/>
            <person name="Kurtzman C.P."/>
            <person name="Blackwell M."/>
            <person name="Grigoriev I.V."/>
            <person name="Jeffries T.W."/>
        </authorList>
    </citation>
    <scope>NUCLEOTIDE SEQUENCE [LARGE SCALE GENOMIC DNA]</scope>
    <source>
        <strain evidence="8">ATCC 58044 / CBS 1984 / NCYC 433 / NRRL Y-366-8</strain>
    </source>
</reference>
<dbReference type="AlphaFoldDB" id="A0A1E3NVF3"/>
<dbReference type="STRING" id="683960.A0A1E3NVF3"/>
<feature type="transmembrane region" description="Helical" evidence="5">
    <location>
        <begin position="63"/>
        <end position="83"/>
    </location>
</feature>
<evidence type="ECO:0000256" key="5">
    <source>
        <dbReference type="SAM" id="Phobius"/>
    </source>
</evidence>
<feature type="transmembrane region" description="Helical" evidence="5">
    <location>
        <begin position="440"/>
        <end position="460"/>
    </location>
</feature>
<dbReference type="Proteomes" id="UP000094112">
    <property type="component" value="Unassembled WGS sequence"/>
</dbReference>
<dbReference type="PROSITE" id="PS01130">
    <property type="entry name" value="SLC26A"/>
    <property type="match status" value="1"/>
</dbReference>
<protein>
    <recommendedName>
        <fullName evidence="6">STAS domain-containing protein</fullName>
    </recommendedName>
</protein>
<dbReference type="NCBIfam" id="TIGR00815">
    <property type="entry name" value="sulP"/>
    <property type="match status" value="1"/>
</dbReference>
<keyword evidence="4 5" id="KW-0472">Membrane</keyword>
<dbReference type="CDD" id="cd07042">
    <property type="entry name" value="STAS_SulP_like_sulfate_transporter"/>
    <property type="match status" value="1"/>
</dbReference>
<feature type="transmembrane region" description="Helical" evidence="5">
    <location>
        <begin position="95"/>
        <end position="112"/>
    </location>
</feature>
<dbReference type="SUPFAM" id="SSF52091">
    <property type="entry name" value="SpoIIaa-like"/>
    <property type="match status" value="1"/>
</dbReference>
<organism evidence="7 8">
    <name type="scientific">Wickerhamomyces anomalus (strain ATCC 58044 / CBS 1984 / NCYC 433 / NRRL Y-366-8)</name>
    <name type="common">Yeast</name>
    <name type="synonym">Hansenula anomala</name>
    <dbReference type="NCBI Taxonomy" id="683960"/>
    <lineage>
        <taxon>Eukaryota</taxon>
        <taxon>Fungi</taxon>
        <taxon>Dikarya</taxon>
        <taxon>Ascomycota</taxon>
        <taxon>Saccharomycotina</taxon>
        <taxon>Saccharomycetes</taxon>
        <taxon>Phaffomycetales</taxon>
        <taxon>Wickerhamomycetaceae</taxon>
        <taxon>Wickerhamomyces</taxon>
    </lineage>
</organism>
<dbReference type="InterPro" id="IPR036513">
    <property type="entry name" value="STAS_dom_sf"/>
</dbReference>
<dbReference type="PROSITE" id="PS50801">
    <property type="entry name" value="STAS"/>
    <property type="match status" value="1"/>
</dbReference>
<dbReference type="GeneID" id="30203222"/>